<dbReference type="OrthoDB" id="6025129at2"/>
<feature type="transmembrane region" description="Helical" evidence="1">
    <location>
        <begin position="86"/>
        <end position="109"/>
    </location>
</feature>
<proteinExistence type="predicted"/>
<dbReference type="AlphaFoldDB" id="A0A4P6L4U0"/>
<protein>
    <submittedName>
        <fullName evidence="2">Uncharacterized protein</fullName>
    </submittedName>
</protein>
<sequence>MRQLLINILAVTCGACFGIAVGAAILGIASVAVTSPAMPDVASPGRLLAFVTAPDAMPYPAILLAHASGTLSGAALAAWLAASHALLAAMAVGFVFMTAGIATALSLPAPDWFDIIHLNLVFVPMAWLGWRLGRRLKRAPRAGHTR</sequence>
<feature type="transmembrane region" description="Helical" evidence="1">
    <location>
        <begin position="7"/>
        <end position="37"/>
    </location>
</feature>
<dbReference type="Proteomes" id="UP000290637">
    <property type="component" value="Chromosome"/>
</dbReference>
<dbReference type="RefSeq" id="WP_130189027.1">
    <property type="nucleotide sequence ID" value="NZ_CP035913.1"/>
</dbReference>
<dbReference type="KEGG" id="plue:EWM63_25465"/>
<keyword evidence="1" id="KW-0812">Transmembrane</keyword>
<evidence type="ECO:0000313" key="2">
    <source>
        <dbReference type="EMBL" id="QBE65918.1"/>
    </source>
</evidence>
<accession>A0A4P6L4U0</accession>
<evidence type="ECO:0000313" key="3">
    <source>
        <dbReference type="Proteomes" id="UP000290637"/>
    </source>
</evidence>
<keyword evidence="1" id="KW-0472">Membrane</keyword>
<keyword evidence="3" id="KW-1185">Reference proteome</keyword>
<name>A0A4P6L4U0_9BURK</name>
<dbReference type="EMBL" id="CP035913">
    <property type="protein sequence ID" value="QBE65918.1"/>
    <property type="molecule type" value="Genomic_DNA"/>
</dbReference>
<reference evidence="2 3" key="1">
    <citation type="submission" date="2019-02" db="EMBL/GenBank/DDBJ databases">
        <title>Draft Genome Sequences of Six Type Strains of the Genus Massilia.</title>
        <authorList>
            <person name="Miess H."/>
            <person name="Frediansyhah A."/>
            <person name="Gross H."/>
        </authorList>
    </citation>
    <scope>NUCLEOTIDE SEQUENCE [LARGE SCALE GENOMIC DNA]</scope>
    <source>
        <strain evidence="2 3">DSM 17473</strain>
    </source>
</reference>
<feature type="transmembrane region" description="Helical" evidence="1">
    <location>
        <begin position="115"/>
        <end position="133"/>
    </location>
</feature>
<feature type="transmembrane region" description="Helical" evidence="1">
    <location>
        <begin position="57"/>
        <end position="79"/>
    </location>
</feature>
<organism evidence="2 3">
    <name type="scientific">Pseudoduganella lutea</name>
    <dbReference type="NCBI Taxonomy" id="321985"/>
    <lineage>
        <taxon>Bacteria</taxon>
        <taxon>Pseudomonadati</taxon>
        <taxon>Pseudomonadota</taxon>
        <taxon>Betaproteobacteria</taxon>
        <taxon>Burkholderiales</taxon>
        <taxon>Oxalobacteraceae</taxon>
        <taxon>Telluria group</taxon>
        <taxon>Pseudoduganella</taxon>
    </lineage>
</organism>
<gene>
    <name evidence="2" type="ORF">EWM63_25465</name>
</gene>
<keyword evidence="1" id="KW-1133">Transmembrane helix</keyword>
<evidence type="ECO:0000256" key="1">
    <source>
        <dbReference type="SAM" id="Phobius"/>
    </source>
</evidence>